<dbReference type="OrthoDB" id="3267958at2"/>
<protein>
    <recommendedName>
        <fullName evidence="3">Phage head morphogenesis protein, SPP1 gp7 family</fullName>
    </recommendedName>
</protein>
<dbReference type="RefSeq" id="WP_013883344.1">
    <property type="nucleotide sequence ID" value="NC_015671.1"/>
</dbReference>
<reference evidence="2" key="1">
    <citation type="submission" date="2011-04" db="EMBL/GenBank/DDBJ databases">
        <title>Complete sequence of Cellvibrio gilvus ATCC 13127.</title>
        <authorList>
            <person name="Lucas S."/>
            <person name="Han J."/>
            <person name="Lapidus A."/>
            <person name="Cheng J.-F."/>
            <person name="Goodwin L."/>
            <person name="Pitluck S."/>
            <person name="Peters L."/>
            <person name="Munk A."/>
            <person name="Detter J.C."/>
            <person name="Han C."/>
            <person name="Tapia R."/>
            <person name="Land M."/>
            <person name="Hauser L."/>
            <person name="Kyrpides N."/>
            <person name="Ivanova N."/>
            <person name="Ovchinnikova G."/>
            <person name="Pagani I."/>
            <person name="Mead D."/>
            <person name="Brumm P."/>
            <person name="Woyke T."/>
        </authorList>
    </citation>
    <scope>NUCLEOTIDE SEQUENCE [LARGE SCALE GENOMIC DNA]</scope>
    <source>
        <strain evidence="2">ATCC 13127 / NRRL B-14078</strain>
    </source>
</reference>
<organism evidence="1 2">
    <name type="scientific">Cellulomonas gilvus (strain ATCC 13127 / NRRL B-14078)</name>
    <name type="common">Cellvibrio gilvus</name>
    <dbReference type="NCBI Taxonomy" id="593907"/>
    <lineage>
        <taxon>Bacteria</taxon>
        <taxon>Bacillati</taxon>
        <taxon>Actinomycetota</taxon>
        <taxon>Actinomycetes</taxon>
        <taxon>Micrococcales</taxon>
        <taxon>Cellulomonadaceae</taxon>
        <taxon>Cellulomonas</taxon>
    </lineage>
</organism>
<dbReference type="STRING" id="593907.Celgi_1306"/>
<dbReference type="KEGG" id="cga:Celgi_1306"/>
<name>F8A2G8_CELGA</name>
<dbReference type="HOGENOM" id="CLU_828184_0_0_11"/>
<dbReference type="EMBL" id="CP002665">
    <property type="protein sequence ID" value="AEI11825.1"/>
    <property type="molecule type" value="Genomic_DNA"/>
</dbReference>
<keyword evidence="2" id="KW-1185">Reference proteome</keyword>
<proteinExistence type="predicted"/>
<evidence type="ECO:0008006" key="3">
    <source>
        <dbReference type="Google" id="ProtNLM"/>
    </source>
</evidence>
<dbReference type="Proteomes" id="UP000000485">
    <property type="component" value="Chromosome"/>
</dbReference>
<sequence length="335" mass="35970">MALQALPPAAEPYARSQRAEMGAAVAAVRRLWSRMGEDFDASWAQIERQLLLTLDTAQERITAGALEYVPEVLAQTSRTVRRAEYAVDPAALVGTTGAGFGTDEMAYGAVLRAKSLAGEGADWRGALAGAGAWLTAAAGTLLSDTGRTAERMAGNARGPVRYVRMLTPPSCGRCVILAGRTTGEATAFDRHPGCDCHNIPAAEAIADDLTVNAAEYLGSLDEEGLRKALGSRANAQAYIDGADVNQLINAYRASGGVRSAQVFDRTVKYSTEGVTRRGIAYRRMSQARSVRDQGTERAGRYRSLRAPRLMPESIYAIAIDRADALRLLRLYGWVL</sequence>
<accession>F8A2G8</accession>
<evidence type="ECO:0000313" key="1">
    <source>
        <dbReference type="EMBL" id="AEI11825.1"/>
    </source>
</evidence>
<gene>
    <name evidence="1" type="ordered locus">Celgi_1306</name>
</gene>
<evidence type="ECO:0000313" key="2">
    <source>
        <dbReference type="Proteomes" id="UP000000485"/>
    </source>
</evidence>
<dbReference type="eggNOG" id="ENOG502Z85S">
    <property type="taxonomic scope" value="Bacteria"/>
</dbReference>
<dbReference type="AlphaFoldDB" id="F8A2G8"/>